<dbReference type="Gene3D" id="2.60.120.200">
    <property type="match status" value="1"/>
</dbReference>
<dbReference type="EMBL" id="CAMGYJ010000003">
    <property type="protein sequence ID" value="CAI0392247.1"/>
    <property type="molecule type" value="Genomic_DNA"/>
</dbReference>
<keyword evidence="3" id="KW-0812">Transmembrane</keyword>
<dbReference type="GO" id="GO:0030246">
    <property type="term" value="F:carbohydrate binding"/>
    <property type="evidence" value="ECO:0007669"/>
    <property type="project" value="UniProtKB-KW"/>
</dbReference>
<dbReference type="InterPro" id="IPR005052">
    <property type="entry name" value="Lectin_leg"/>
</dbReference>
<comment type="caution">
    <text evidence="5">The sequence shown here is derived from an EMBL/GenBank/DDBJ whole genome shotgun (WGS) entry which is preliminary data.</text>
</comment>
<dbReference type="GO" id="GO:0016020">
    <property type="term" value="C:membrane"/>
    <property type="evidence" value="ECO:0007669"/>
    <property type="project" value="InterPro"/>
</dbReference>
<accession>A0AAV0I3W9</accession>
<name>A0AAV0I3W9_9ROSI</name>
<keyword evidence="3" id="KW-0472">Membrane</keyword>
<proteinExistence type="inferred from homology"/>
<evidence type="ECO:0000313" key="5">
    <source>
        <dbReference type="EMBL" id="CAI0392247.1"/>
    </source>
</evidence>
<dbReference type="Pfam" id="PF00139">
    <property type="entry name" value="Lectin_legB"/>
    <property type="match status" value="1"/>
</dbReference>
<sequence length="141" mass="15485">MYVGFTASTGQLVQSHKILAWSFSNSNFPLSESLITTGLPSFVLPSDSNLQLKGFNAGVTAGSLVLVIDDVLSALFLIRRRRKTGENKDEEMGNWELEYWPHKIAYQGIAAMARGLAGRERSLTGGERNGDGQLKIIIKKN</sequence>
<feature type="domain" description="L-type lectin-like" evidence="4">
    <location>
        <begin position="1"/>
        <end position="26"/>
    </location>
</feature>
<keyword evidence="2" id="KW-0430">Lectin</keyword>
<gene>
    <name evidence="5" type="ORF">LITE_LOCUS7469</name>
</gene>
<dbReference type="InterPro" id="IPR013320">
    <property type="entry name" value="ConA-like_dom_sf"/>
</dbReference>
<keyword evidence="6" id="KW-1185">Reference proteome</keyword>
<evidence type="ECO:0000256" key="1">
    <source>
        <dbReference type="ARBA" id="ARBA00007606"/>
    </source>
</evidence>
<reference evidence="5" key="1">
    <citation type="submission" date="2022-08" db="EMBL/GenBank/DDBJ databases">
        <authorList>
            <person name="Gutierrez-Valencia J."/>
        </authorList>
    </citation>
    <scope>NUCLEOTIDE SEQUENCE</scope>
</reference>
<dbReference type="PROSITE" id="PS51328">
    <property type="entry name" value="L_LECTIN_LIKE"/>
    <property type="match status" value="1"/>
</dbReference>
<feature type="transmembrane region" description="Helical" evidence="3">
    <location>
        <begin position="55"/>
        <end position="78"/>
    </location>
</feature>
<dbReference type="AlphaFoldDB" id="A0AAV0I3W9"/>
<dbReference type="SUPFAM" id="SSF49899">
    <property type="entry name" value="Concanavalin A-like lectins/glucanases"/>
    <property type="match status" value="1"/>
</dbReference>
<dbReference type="Proteomes" id="UP001154282">
    <property type="component" value="Unassembled WGS sequence"/>
</dbReference>
<evidence type="ECO:0000313" key="6">
    <source>
        <dbReference type="Proteomes" id="UP001154282"/>
    </source>
</evidence>
<evidence type="ECO:0000259" key="4">
    <source>
        <dbReference type="PROSITE" id="PS51328"/>
    </source>
</evidence>
<organism evidence="5 6">
    <name type="scientific">Linum tenue</name>
    <dbReference type="NCBI Taxonomy" id="586396"/>
    <lineage>
        <taxon>Eukaryota</taxon>
        <taxon>Viridiplantae</taxon>
        <taxon>Streptophyta</taxon>
        <taxon>Embryophyta</taxon>
        <taxon>Tracheophyta</taxon>
        <taxon>Spermatophyta</taxon>
        <taxon>Magnoliopsida</taxon>
        <taxon>eudicotyledons</taxon>
        <taxon>Gunneridae</taxon>
        <taxon>Pentapetalae</taxon>
        <taxon>rosids</taxon>
        <taxon>fabids</taxon>
        <taxon>Malpighiales</taxon>
        <taxon>Linaceae</taxon>
        <taxon>Linum</taxon>
    </lineage>
</organism>
<dbReference type="InterPro" id="IPR001220">
    <property type="entry name" value="Legume_lectin_dom"/>
</dbReference>
<protein>
    <recommendedName>
        <fullName evidence="4">L-type lectin-like domain-containing protein</fullName>
    </recommendedName>
</protein>
<comment type="similarity">
    <text evidence="1">Belongs to the leguminous lectin family.</text>
</comment>
<keyword evidence="3" id="KW-1133">Transmembrane helix</keyword>
<evidence type="ECO:0000256" key="2">
    <source>
        <dbReference type="ARBA" id="ARBA00022734"/>
    </source>
</evidence>
<evidence type="ECO:0000256" key="3">
    <source>
        <dbReference type="SAM" id="Phobius"/>
    </source>
</evidence>